<keyword evidence="6" id="KW-1185">Reference proteome</keyword>
<keyword evidence="1" id="KW-0862">Zinc</keyword>
<dbReference type="Proteomes" id="UP000828390">
    <property type="component" value="Unassembled WGS sequence"/>
</dbReference>
<name>A0A9D4QVD4_DREPO</name>
<keyword evidence="1" id="KW-0479">Metal-binding</keyword>
<reference evidence="5" key="2">
    <citation type="submission" date="2020-11" db="EMBL/GenBank/DDBJ databases">
        <authorList>
            <person name="McCartney M.A."/>
            <person name="Auch B."/>
            <person name="Kono T."/>
            <person name="Mallez S."/>
            <person name="Becker A."/>
            <person name="Gohl D.M."/>
            <person name="Silverstein K.A.T."/>
            <person name="Koren S."/>
            <person name="Bechman K.B."/>
            <person name="Herman A."/>
            <person name="Abrahante J.E."/>
            <person name="Garbe J."/>
        </authorList>
    </citation>
    <scope>NUCLEOTIDE SEQUENCE</scope>
    <source>
        <strain evidence="5">Duluth1</strain>
        <tissue evidence="5">Whole animal</tissue>
    </source>
</reference>
<dbReference type="InterPro" id="IPR036875">
    <property type="entry name" value="Znf_CCHC_sf"/>
</dbReference>
<protein>
    <recommendedName>
        <fullName evidence="4">CCHC-type domain-containing protein</fullName>
    </recommendedName>
</protein>
<dbReference type="GO" id="GO:0008270">
    <property type="term" value="F:zinc ion binding"/>
    <property type="evidence" value="ECO:0007669"/>
    <property type="project" value="UniProtKB-KW"/>
</dbReference>
<proteinExistence type="predicted"/>
<dbReference type="Pfam" id="PF00098">
    <property type="entry name" value="zf-CCHC"/>
    <property type="match status" value="1"/>
</dbReference>
<feature type="coiled-coil region" evidence="2">
    <location>
        <begin position="274"/>
        <end position="301"/>
    </location>
</feature>
<feature type="domain" description="CCHC-type" evidence="4">
    <location>
        <begin position="350"/>
        <end position="365"/>
    </location>
</feature>
<dbReference type="GO" id="GO:0003676">
    <property type="term" value="F:nucleic acid binding"/>
    <property type="evidence" value="ECO:0007669"/>
    <property type="project" value="InterPro"/>
</dbReference>
<dbReference type="InterPro" id="IPR001878">
    <property type="entry name" value="Znf_CCHC"/>
</dbReference>
<dbReference type="EMBL" id="JAIWYP010000003">
    <property type="protein sequence ID" value="KAH3844934.1"/>
    <property type="molecule type" value="Genomic_DNA"/>
</dbReference>
<dbReference type="SMART" id="SM00343">
    <property type="entry name" value="ZnF_C2HC"/>
    <property type="match status" value="1"/>
</dbReference>
<reference evidence="5" key="1">
    <citation type="journal article" date="2019" name="bioRxiv">
        <title>The Genome of the Zebra Mussel, Dreissena polymorpha: A Resource for Invasive Species Research.</title>
        <authorList>
            <person name="McCartney M.A."/>
            <person name="Auch B."/>
            <person name="Kono T."/>
            <person name="Mallez S."/>
            <person name="Zhang Y."/>
            <person name="Obille A."/>
            <person name="Becker A."/>
            <person name="Abrahante J.E."/>
            <person name="Garbe J."/>
            <person name="Badalamenti J.P."/>
            <person name="Herman A."/>
            <person name="Mangelson H."/>
            <person name="Liachko I."/>
            <person name="Sullivan S."/>
            <person name="Sone E.D."/>
            <person name="Koren S."/>
            <person name="Silverstein K.A.T."/>
            <person name="Beckman K.B."/>
            <person name="Gohl D.M."/>
        </authorList>
    </citation>
    <scope>NUCLEOTIDE SEQUENCE</scope>
    <source>
        <strain evidence="5">Duluth1</strain>
        <tissue evidence="5">Whole animal</tissue>
    </source>
</reference>
<feature type="compositionally biased region" description="Basic and acidic residues" evidence="3">
    <location>
        <begin position="310"/>
        <end position="326"/>
    </location>
</feature>
<evidence type="ECO:0000256" key="2">
    <source>
        <dbReference type="SAM" id="Coils"/>
    </source>
</evidence>
<gene>
    <name evidence="5" type="ORF">DPMN_087200</name>
</gene>
<dbReference type="PROSITE" id="PS50158">
    <property type="entry name" value="ZF_CCHC"/>
    <property type="match status" value="1"/>
</dbReference>
<comment type="caution">
    <text evidence="5">The sequence shown here is derived from an EMBL/GenBank/DDBJ whole genome shotgun (WGS) entry which is preliminary data.</text>
</comment>
<evidence type="ECO:0000256" key="3">
    <source>
        <dbReference type="SAM" id="MobiDB-lite"/>
    </source>
</evidence>
<feature type="region of interest" description="Disordered" evidence="3">
    <location>
        <begin position="310"/>
        <end position="340"/>
    </location>
</feature>
<evidence type="ECO:0000313" key="5">
    <source>
        <dbReference type="EMBL" id="KAH3844934.1"/>
    </source>
</evidence>
<evidence type="ECO:0000313" key="6">
    <source>
        <dbReference type="Proteomes" id="UP000828390"/>
    </source>
</evidence>
<organism evidence="5 6">
    <name type="scientific">Dreissena polymorpha</name>
    <name type="common">Zebra mussel</name>
    <name type="synonym">Mytilus polymorpha</name>
    <dbReference type="NCBI Taxonomy" id="45954"/>
    <lineage>
        <taxon>Eukaryota</taxon>
        <taxon>Metazoa</taxon>
        <taxon>Spiralia</taxon>
        <taxon>Lophotrochozoa</taxon>
        <taxon>Mollusca</taxon>
        <taxon>Bivalvia</taxon>
        <taxon>Autobranchia</taxon>
        <taxon>Heteroconchia</taxon>
        <taxon>Euheterodonta</taxon>
        <taxon>Imparidentia</taxon>
        <taxon>Neoheterodontei</taxon>
        <taxon>Myida</taxon>
        <taxon>Dreissenoidea</taxon>
        <taxon>Dreissenidae</taxon>
        <taxon>Dreissena</taxon>
    </lineage>
</organism>
<keyword evidence="1" id="KW-0863">Zinc-finger</keyword>
<dbReference type="SUPFAM" id="SSF57756">
    <property type="entry name" value="Retrovirus zinc finger-like domains"/>
    <property type="match status" value="1"/>
</dbReference>
<dbReference type="InterPro" id="IPR048270">
    <property type="entry name" value="PNMA_C"/>
</dbReference>
<evidence type="ECO:0000256" key="1">
    <source>
        <dbReference type="PROSITE-ProRule" id="PRU00047"/>
    </source>
</evidence>
<sequence length="365" mass="41288">MSSEDLKSNEASGGTEVTAAQLKLLKAFEELHIDTEFETAADLATFMHNFSVVKPKTKSNVIIKQDPVHTDNESNVHGGQFASFNFPKIQNFSGEQNKGEVSWPCFKFEVDSLLAEGLFSQEQILHGIRKAAKGNAAESLRRLGVGVNLQQVLIKLESVYGDIESKEVILRSLYNCTQKPNESVSSFASRVEDLFDKAVGVGGVKKNFFENLKGVLYQGLRKELKHMAAYKHDTVNNYDTFKIELRKLELDLIDEKNSETKPCKPVVTPETSEINEIKNLLKKLNERIDKIENEKSGKYEHVQYRPYTSRGERRGQFYPNRGERRGFRSQVGRNFRPSRPTSSFTFARSCHKCGQTGHVQAQCPN</sequence>
<evidence type="ECO:0000259" key="4">
    <source>
        <dbReference type="PROSITE" id="PS50158"/>
    </source>
</evidence>
<dbReference type="Pfam" id="PF14893">
    <property type="entry name" value="PNMA"/>
    <property type="match status" value="1"/>
</dbReference>
<dbReference type="AlphaFoldDB" id="A0A9D4QVD4"/>
<accession>A0A9D4QVD4</accession>
<keyword evidence="2" id="KW-0175">Coiled coil</keyword>